<organism evidence="1 2">
    <name type="scientific">Macrococcus hajekii</name>
    <dbReference type="NCBI Taxonomy" id="198482"/>
    <lineage>
        <taxon>Bacteria</taxon>
        <taxon>Bacillati</taxon>
        <taxon>Bacillota</taxon>
        <taxon>Bacilli</taxon>
        <taxon>Bacillales</taxon>
        <taxon>Staphylococcaceae</taxon>
        <taxon>Macrococcus</taxon>
    </lineage>
</organism>
<accession>A0A4R6BPD5</accession>
<dbReference type="Proteomes" id="UP000295328">
    <property type="component" value="Unassembled WGS sequence"/>
</dbReference>
<evidence type="ECO:0000313" key="1">
    <source>
        <dbReference type="EMBL" id="TDM03537.1"/>
    </source>
</evidence>
<sequence>MTIRQRPQQQFNSGEFRTPIQFFTTSADEGPYPGVKQEKAFFTLSEIYESSTKDLEHVNTTNAKHIVTILFRNPHVDYQIKHSDMFRVLDGMYMDVEFEVQHFAPSKDNKEIIKVVGVAYGS</sequence>
<reference evidence="1 2" key="1">
    <citation type="submission" date="2019-01" db="EMBL/GenBank/DDBJ databases">
        <title>Draft genome sequences of the type strains of six Macrococcus species.</title>
        <authorList>
            <person name="Mazhar S."/>
            <person name="Altermann E."/>
            <person name="Hill C."/>
            <person name="Mcauliffe O."/>
        </authorList>
    </citation>
    <scope>NUCLEOTIDE SEQUENCE [LARGE SCALE GENOMIC DNA]</scope>
    <source>
        <strain evidence="1 2">CCM4809</strain>
    </source>
</reference>
<proteinExistence type="predicted"/>
<evidence type="ECO:0008006" key="3">
    <source>
        <dbReference type="Google" id="ProtNLM"/>
    </source>
</evidence>
<evidence type="ECO:0000313" key="2">
    <source>
        <dbReference type="Proteomes" id="UP000295328"/>
    </source>
</evidence>
<name>A0A4R6BPD5_9STAP</name>
<dbReference type="EMBL" id="SCWE01000001">
    <property type="protein sequence ID" value="TDM03537.1"/>
    <property type="molecule type" value="Genomic_DNA"/>
</dbReference>
<dbReference type="RefSeq" id="WP_133429633.1">
    <property type="nucleotide sequence ID" value="NZ_BMCC01000001.1"/>
</dbReference>
<dbReference type="AlphaFoldDB" id="A0A4R6BPD5"/>
<dbReference type="OrthoDB" id="2224466at2"/>
<gene>
    <name evidence="1" type="ORF">ERX37_05480</name>
</gene>
<protein>
    <recommendedName>
        <fullName evidence="3">Phage head-tail adapter protein</fullName>
    </recommendedName>
</protein>
<comment type="caution">
    <text evidence="1">The sequence shown here is derived from an EMBL/GenBank/DDBJ whole genome shotgun (WGS) entry which is preliminary data.</text>
</comment>
<keyword evidence="2" id="KW-1185">Reference proteome</keyword>